<name>A0A2U1NT08_ARTAN</name>
<sequence>MGKWMQMVDFISFCTSDGLGCLGLLIYPALPYFEVLGLLGFVLEIRFSGFLNGGRVDYDDAVVDDDNRFKLKNGREPAFYYTNTCSGCHGEMFGFESRDDFRLEERCRRTRQRDKEASIEKNEAQVLNRPVADMHYGTGLTRCRDVLSSEFEWCSDLNTTLFLKRMIHVEKPDFIAFTGMLILFIFISLDSIVVVFCSCASWAYLYWEKPITSCFTAYELINLSLWLSHKLKLMSS</sequence>
<evidence type="ECO:0000313" key="2">
    <source>
        <dbReference type="EMBL" id="PWA76642.1"/>
    </source>
</evidence>
<keyword evidence="3" id="KW-1185">Reference proteome</keyword>
<comment type="caution">
    <text evidence="2">The sequence shown here is derived from an EMBL/GenBank/DDBJ whole genome shotgun (WGS) entry which is preliminary data.</text>
</comment>
<dbReference type="GO" id="GO:0016788">
    <property type="term" value="F:hydrolase activity, acting on ester bonds"/>
    <property type="evidence" value="ECO:0007669"/>
    <property type="project" value="TreeGrafter"/>
</dbReference>
<keyword evidence="1" id="KW-1133">Transmembrane helix</keyword>
<feature type="transmembrane region" description="Helical" evidence="1">
    <location>
        <begin position="25"/>
        <end position="45"/>
    </location>
</feature>
<dbReference type="PANTHER" id="PTHR32440">
    <property type="entry name" value="PHOSPHATASE DCR2-RELATED-RELATED"/>
    <property type="match status" value="1"/>
</dbReference>
<organism evidence="2 3">
    <name type="scientific">Artemisia annua</name>
    <name type="common">Sweet wormwood</name>
    <dbReference type="NCBI Taxonomy" id="35608"/>
    <lineage>
        <taxon>Eukaryota</taxon>
        <taxon>Viridiplantae</taxon>
        <taxon>Streptophyta</taxon>
        <taxon>Embryophyta</taxon>
        <taxon>Tracheophyta</taxon>
        <taxon>Spermatophyta</taxon>
        <taxon>Magnoliopsida</taxon>
        <taxon>eudicotyledons</taxon>
        <taxon>Gunneridae</taxon>
        <taxon>Pentapetalae</taxon>
        <taxon>asterids</taxon>
        <taxon>campanulids</taxon>
        <taxon>Asterales</taxon>
        <taxon>Asteraceae</taxon>
        <taxon>Asteroideae</taxon>
        <taxon>Anthemideae</taxon>
        <taxon>Artemisiinae</taxon>
        <taxon>Artemisia</taxon>
    </lineage>
</organism>
<dbReference type="AlphaFoldDB" id="A0A2U1NT08"/>
<gene>
    <name evidence="2" type="ORF">CTI12_AA176310</name>
</gene>
<keyword evidence="1" id="KW-0812">Transmembrane</keyword>
<dbReference type="Proteomes" id="UP000245207">
    <property type="component" value="Unassembled WGS sequence"/>
</dbReference>
<dbReference type="STRING" id="35608.A0A2U1NT08"/>
<dbReference type="OrthoDB" id="783096at2759"/>
<proteinExistence type="predicted"/>
<reference evidence="2 3" key="1">
    <citation type="journal article" date="2018" name="Mol. Plant">
        <title>The genome of Artemisia annua provides insight into the evolution of Asteraceae family and artemisinin biosynthesis.</title>
        <authorList>
            <person name="Shen Q."/>
            <person name="Zhang L."/>
            <person name="Liao Z."/>
            <person name="Wang S."/>
            <person name="Yan T."/>
            <person name="Shi P."/>
            <person name="Liu M."/>
            <person name="Fu X."/>
            <person name="Pan Q."/>
            <person name="Wang Y."/>
            <person name="Lv Z."/>
            <person name="Lu X."/>
            <person name="Zhang F."/>
            <person name="Jiang W."/>
            <person name="Ma Y."/>
            <person name="Chen M."/>
            <person name="Hao X."/>
            <person name="Li L."/>
            <person name="Tang Y."/>
            <person name="Lv G."/>
            <person name="Zhou Y."/>
            <person name="Sun X."/>
            <person name="Brodelius P.E."/>
            <person name="Rose J.K.C."/>
            <person name="Tang K."/>
        </authorList>
    </citation>
    <scope>NUCLEOTIDE SEQUENCE [LARGE SCALE GENOMIC DNA]</scope>
    <source>
        <strain evidence="3">cv. Huhao1</strain>
        <tissue evidence="2">Leaf</tissue>
    </source>
</reference>
<dbReference type="GO" id="GO:0005737">
    <property type="term" value="C:cytoplasm"/>
    <property type="evidence" value="ECO:0007669"/>
    <property type="project" value="TreeGrafter"/>
</dbReference>
<dbReference type="PANTHER" id="PTHR32440:SF2">
    <property type="entry name" value="INACTIVE PURPLE ACID PHOSPHATASE 28-RELATED"/>
    <property type="match status" value="1"/>
</dbReference>
<dbReference type="EMBL" id="PKPP01002241">
    <property type="protein sequence ID" value="PWA76642.1"/>
    <property type="molecule type" value="Genomic_DNA"/>
</dbReference>
<evidence type="ECO:0000256" key="1">
    <source>
        <dbReference type="SAM" id="Phobius"/>
    </source>
</evidence>
<evidence type="ECO:0000313" key="3">
    <source>
        <dbReference type="Proteomes" id="UP000245207"/>
    </source>
</evidence>
<keyword evidence="1" id="KW-0472">Membrane</keyword>
<accession>A0A2U1NT08</accession>
<protein>
    <submittedName>
        <fullName evidence="2">Metallophosphoesterase domain-containing protein</fullName>
    </submittedName>
</protein>
<feature type="transmembrane region" description="Helical" evidence="1">
    <location>
        <begin position="174"/>
        <end position="204"/>
    </location>
</feature>